<keyword evidence="3" id="KW-1185">Reference proteome</keyword>
<organism evidence="2 3">
    <name type="scientific">Penicillium canariense</name>
    <dbReference type="NCBI Taxonomy" id="189055"/>
    <lineage>
        <taxon>Eukaryota</taxon>
        <taxon>Fungi</taxon>
        <taxon>Dikarya</taxon>
        <taxon>Ascomycota</taxon>
        <taxon>Pezizomycotina</taxon>
        <taxon>Eurotiomycetes</taxon>
        <taxon>Eurotiomycetidae</taxon>
        <taxon>Eurotiales</taxon>
        <taxon>Aspergillaceae</taxon>
        <taxon>Penicillium</taxon>
    </lineage>
</organism>
<accession>A0A9W9LJQ3</accession>
<dbReference type="EMBL" id="JAPQKN010000004">
    <property type="protein sequence ID" value="KAJ5160280.1"/>
    <property type="molecule type" value="Genomic_DNA"/>
</dbReference>
<dbReference type="GeneID" id="81428585"/>
<sequence>MNAPMKQEHVDRGLTVEDSMAPLDPASRRRLQNRLNQRASRERKQAEKKRQKQEQRWVIYTNEAKAFPVAEDIQLTSVPKSTPPRETPRRAKITRVLPFVQSEKRRQNSIWLLQERK</sequence>
<name>A0A9W9LJQ3_9EURO</name>
<reference evidence="2" key="2">
    <citation type="journal article" date="2023" name="IMA Fungus">
        <title>Comparative genomic study of the Penicillium genus elucidates a diverse pangenome and 15 lateral gene transfer events.</title>
        <authorList>
            <person name="Petersen C."/>
            <person name="Sorensen T."/>
            <person name="Nielsen M.R."/>
            <person name="Sondergaard T.E."/>
            <person name="Sorensen J.L."/>
            <person name="Fitzpatrick D.A."/>
            <person name="Frisvad J.C."/>
            <person name="Nielsen K.L."/>
        </authorList>
    </citation>
    <scope>NUCLEOTIDE SEQUENCE</scope>
    <source>
        <strain evidence="2">IBT 26290</strain>
    </source>
</reference>
<dbReference type="AlphaFoldDB" id="A0A9W9LJQ3"/>
<dbReference type="RefSeq" id="XP_056541838.1">
    <property type="nucleotide sequence ID" value="XM_056689409.1"/>
</dbReference>
<comment type="caution">
    <text evidence="2">The sequence shown here is derived from an EMBL/GenBank/DDBJ whole genome shotgun (WGS) entry which is preliminary data.</text>
</comment>
<feature type="compositionally biased region" description="Basic and acidic residues" evidence="1">
    <location>
        <begin position="1"/>
        <end position="15"/>
    </location>
</feature>
<evidence type="ECO:0000313" key="2">
    <source>
        <dbReference type="EMBL" id="KAJ5160280.1"/>
    </source>
</evidence>
<evidence type="ECO:0000256" key="1">
    <source>
        <dbReference type="SAM" id="MobiDB-lite"/>
    </source>
</evidence>
<dbReference type="Proteomes" id="UP001149163">
    <property type="component" value="Unassembled WGS sequence"/>
</dbReference>
<evidence type="ECO:0008006" key="4">
    <source>
        <dbReference type="Google" id="ProtNLM"/>
    </source>
</evidence>
<evidence type="ECO:0000313" key="3">
    <source>
        <dbReference type="Proteomes" id="UP001149163"/>
    </source>
</evidence>
<feature type="region of interest" description="Disordered" evidence="1">
    <location>
        <begin position="1"/>
        <end position="55"/>
    </location>
</feature>
<protein>
    <recommendedName>
        <fullName evidence="4">BZIP domain-containing protein</fullName>
    </recommendedName>
</protein>
<gene>
    <name evidence="2" type="ORF">N7482_007284</name>
</gene>
<proteinExistence type="predicted"/>
<reference evidence="2" key="1">
    <citation type="submission" date="2022-11" db="EMBL/GenBank/DDBJ databases">
        <authorList>
            <person name="Petersen C."/>
        </authorList>
    </citation>
    <scope>NUCLEOTIDE SEQUENCE</scope>
    <source>
        <strain evidence="2">IBT 26290</strain>
    </source>
</reference>